<accession>A0A0P1B576</accession>
<reference evidence="2" key="1">
    <citation type="submission" date="2014-09" db="EMBL/GenBank/DDBJ databases">
        <authorList>
            <person name="Sharma Rahul"/>
            <person name="Thines Marco"/>
        </authorList>
    </citation>
    <scope>NUCLEOTIDE SEQUENCE [LARGE SCALE GENOMIC DNA]</scope>
</reference>
<name>A0A0P1B576_PLAHL</name>
<dbReference type="RefSeq" id="XP_024585493.1">
    <property type="nucleotide sequence ID" value="XM_024720278.1"/>
</dbReference>
<evidence type="ECO:0000313" key="1">
    <source>
        <dbReference type="EMBL" id="CEG49124.1"/>
    </source>
</evidence>
<proteinExistence type="predicted"/>
<evidence type="ECO:0000313" key="2">
    <source>
        <dbReference type="Proteomes" id="UP000054928"/>
    </source>
</evidence>
<dbReference type="Proteomes" id="UP000054928">
    <property type="component" value="Unassembled WGS sequence"/>
</dbReference>
<dbReference type="GeneID" id="36401960"/>
<protein>
    <submittedName>
        <fullName evidence="1">Uncharacterized protein</fullName>
    </submittedName>
</protein>
<keyword evidence="2" id="KW-1185">Reference proteome</keyword>
<dbReference type="EMBL" id="CCYD01003042">
    <property type="protein sequence ID" value="CEG49124.1"/>
    <property type="molecule type" value="Genomic_DNA"/>
</dbReference>
<organism evidence="1 2">
    <name type="scientific">Plasmopara halstedii</name>
    <name type="common">Downy mildew of sunflower</name>
    <dbReference type="NCBI Taxonomy" id="4781"/>
    <lineage>
        <taxon>Eukaryota</taxon>
        <taxon>Sar</taxon>
        <taxon>Stramenopiles</taxon>
        <taxon>Oomycota</taxon>
        <taxon>Peronosporomycetes</taxon>
        <taxon>Peronosporales</taxon>
        <taxon>Peronosporaceae</taxon>
        <taxon>Plasmopara</taxon>
    </lineage>
</organism>
<dbReference type="AlphaFoldDB" id="A0A0P1B576"/>
<sequence>MGFLWFLRDMSMSGDRPEAVIVYMGISKKTSPEFFKVYQSKRDHMLSVNMTYVPYEPSHYAGVFFAKKM</sequence>